<name>A0A1Q3A4Z3_ZYGRO</name>
<dbReference type="InterPro" id="IPR050859">
    <property type="entry name" value="Class-I_PLP-dep_aminotransf"/>
</dbReference>
<keyword evidence="3" id="KW-0032">Aminotransferase</keyword>
<evidence type="ECO:0000256" key="5">
    <source>
        <dbReference type="ARBA" id="ARBA00022898"/>
    </source>
</evidence>
<feature type="domain" description="Aminotransferase class I/classII large" evidence="6">
    <location>
        <begin position="123"/>
        <end position="493"/>
    </location>
</feature>
<evidence type="ECO:0000256" key="2">
    <source>
        <dbReference type="ARBA" id="ARBA00007441"/>
    </source>
</evidence>
<dbReference type="PANTHER" id="PTHR42790">
    <property type="entry name" value="AMINOTRANSFERASE"/>
    <property type="match status" value="1"/>
</dbReference>
<dbReference type="GO" id="GO:0006571">
    <property type="term" value="P:tyrosine biosynthetic process"/>
    <property type="evidence" value="ECO:0007669"/>
    <property type="project" value="TreeGrafter"/>
</dbReference>
<dbReference type="Pfam" id="PF00155">
    <property type="entry name" value="Aminotran_1_2"/>
    <property type="match status" value="1"/>
</dbReference>
<dbReference type="GO" id="GO:0009074">
    <property type="term" value="P:aromatic amino acid family catabolic process"/>
    <property type="evidence" value="ECO:0007669"/>
    <property type="project" value="TreeGrafter"/>
</dbReference>
<dbReference type="OrthoDB" id="691673at2759"/>
<evidence type="ECO:0000256" key="4">
    <source>
        <dbReference type="ARBA" id="ARBA00022679"/>
    </source>
</evidence>
<dbReference type="CDD" id="cd00609">
    <property type="entry name" value="AAT_like"/>
    <property type="match status" value="1"/>
</dbReference>
<evidence type="ECO:0000259" key="6">
    <source>
        <dbReference type="Pfam" id="PF00155"/>
    </source>
</evidence>
<evidence type="ECO:0000313" key="7">
    <source>
        <dbReference type="EMBL" id="GAV50796.1"/>
    </source>
</evidence>
<dbReference type="SUPFAM" id="SSF53383">
    <property type="entry name" value="PLP-dependent transferases"/>
    <property type="match status" value="1"/>
</dbReference>
<dbReference type="InterPro" id="IPR015421">
    <property type="entry name" value="PyrdxlP-dep_Trfase_major"/>
</dbReference>
<keyword evidence="4" id="KW-0808">Transferase</keyword>
<dbReference type="GO" id="GO:0008793">
    <property type="term" value="F:aromatic-amino-acid transaminase activity"/>
    <property type="evidence" value="ECO:0007669"/>
    <property type="project" value="TreeGrafter"/>
</dbReference>
<evidence type="ECO:0000256" key="1">
    <source>
        <dbReference type="ARBA" id="ARBA00001933"/>
    </source>
</evidence>
<evidence type="ECO:0000313" key="8">
    <source>
        <dbReference type="Proteomes" id="UP000187013"/>
    </source>
</evidence>
<proteinExistence type="inferred from homology"/>
<sequence length="504" mass="57065">MTQFDFGTLKSRYTSFLSRRDAAKELVKFWDNPPGPGVIELAGGMPNAGFFPIDSIDLHVVSHPFEKNHGKNGLKIHMDKQEPKDMPLSMSLQYTNTEGMGPLVSFAKKMIERINPPAYGGWNVCMANGSSDAMYKVFEVLCDEDSTVMLEEFTFSPVISNIKLQGASVVPVKMQLSADPEQQGIDVDRLADLLDNWSVGPYKHLNKPKALYTVATGQNPTGMTLSPTKRRRIYEIAQKHDFLIVEDDPYGYLFFPPYNPKEPMNNAYWDDKSLTVQKYVDDYLVKSFLTIDTDARVIRLETFSKLYAPGLRLSFVVANEFLIERIFNMSEVTTRAPSGVSQALVYGVVKEMGKKHSSESEPSLDSMVTGWMEWLMKVAGYYTHRRNVAFKALYETEGYSKGLYQVMEPSAGMFIDLKPCWPQNELSRSDHYDLIIEKMDKLNQTLLKTGVQVVLGYRMAVDVKASKDTCDFVRITIAYANDDQQIVEACHRIGKGFEAYFSHI</sequence>
<dbReference type="GO" id="GO:0047536">
    <property type="term" value="F:2-aminoadipate transaminase activity"/>
    <property type="evidence" value="ECO:0007669"/>
    <property type="project" value="TreeGrafter"/>
</dbReference>
<dbReference type="EMBL" id="BDGX01000026">
    <property type="protein sequence ID" value="GAV50796.1"/>
    <property type="molecule type" value="Genomic_DNA"/>
</dbReference>
<keyword evidence="5" id="KW-0663">Pyridoxal phosphate</keyword>
<reference evidence="7 8" key="1">
    <citation type="submission" date="2016-08" db="EMBL/GenBank/DDBJ databases">
        <title>Draft genome sequence of allopolyploid Zygosaccharomyces rouxii.</title>
        <authorList>
            <person name="Watanabe J."/>
            <person name="Uehara K."/>
            <person name="Mogi Y."/>
            <person name="Tsukioka Y."/>
        </authorList>
    </citation>
    <scope>NUCLEOTIDE SEQUENCE [LARGE SCALE GENOMIC DNA]</scope>
    <source>
        <strain evidence="7 8">NBRC 110957</strain>
    </source>
</reference>
<dbReference type="AlphaFoldDB" id="A0A1Q3A4Z3"/>
<organism evidence="7 8">
    <name type="scientific">Zygosaccharomyces rouxii</name>
    <dbReference type="NCBI Taxonomy" id="4956"/>
    <lineage>
        <taxon>Eukaryota</taxon>
        <taxon>Fungi</taxon>
        <taxon>Dikarya</taxon>
        <taxon>Ascomycota</taxon>
        <taxon>Saccharomycotina</taxon>
        <taxon>Saccharomycetes</taxon>
        <taxon>Saccharomycetales</taxon>
        <taxon>Saccharomycetaceae</taxon>
        <taxon>Zygosaccharomyces</taxon>
    </lineage>
</organism>
<accession>A0A1Q3A4Z3</accession>
<dbReference type="eggNOG" id="KOG0634">
    <property type="taxonomic scope" value="Eukaryota"/>
</dbReference>
<comment type="caution">
    <text evidence="7">The sequence shown here is derived from an EMBL/GenBank/DDBJ whole genome shotgun (WGS) entry which is preliminary data.</text>
</comment>
<evidence type="ECO:0000256" key="3">
    <source>
        <dbReference type="ARBA" id="ARBA00022576"/>
    </source>
</evidence>
<dbReference type="GO" id="GO:0030170">
    <property type="term" value="F:pyridoxal phosphate binding"/>
    <property type="evidence" value="ECO:0007669"/>
    <property type="project" value="InterPro"/>
</dbReference>
<comment type="cofactor">
    <cofactor evidence="1">
        <name>pyridoxal 5'-phosphate</name>
        <dbReference type="ChEBI" id="CHEBI:597326"/>
    </cofactor>
</comment>
<comment type="similarity">
    <text evidence="2">Belongs to the class-I pyridoxal-phosphate-dependent aminotransferase family.</text>
</comment>
<dbReference type="Proteomes" id="UP000187013">
    <property type="component" value="Unassembled WGS sequence"/>
</dbReference>
<dbReference type="GO" id="GO:0019878">
    <property type="term" value="P:lysine biosynthetic process via aminoadipic acid"/>
    <property type="evidence" value="ECO:0007669"/>
    <property type="project" value="TreeGrafter"/>
</dbReference>
<dbReference type="PANTHER" id="PTHR42790:SF2">
    <property type="entry name" value="AROMATIC AMINO ACID AMINOTRANSFERASE 2"/>
    <property type="match status" value="1"/>
</dbReference>
<dbReference type="InterPro" id="IPR015424">
    <property type="entry name" value="PyrdxlP-dep_Trfase"/>
</dbReference>
<dbReference type="Gene3D" id="3.40.640.10">
    <property type="entry name" value="Type I PLP-dependent aspartate aminotransferase-like (Major domain)"/>
    <property type="match status" value="1"/>
</dbReference>
<gene>
    <name evidence="7" type="ORF">ZYGR_0Z02190</name>
</gene>
<dbReference type="InterPro" id="IPR004839">
    <property type="entry name" value="Aminotransferase_I/II_large"/>
</dbReference>
<protein>
    <recommendedName>
        <fullName evidence="6">Aminotransferase class I/classII large domain-containing protein</fullName>
    </recommendedName>
</protein>